<feature type="compositionally biased region" description="Basic and acidic residues" evidence="1">
    <location>
        <begin position="19"/>
        <end position="28"/>
    </location>
</feature>
<dbReference type="PANTHER" id="PTHR35394:SF5">
    <property type="entry name" value="DUF3176 DOMAIN-CONTAINING PROTEIN"/>
    <property type="match status" value="1"/>
</dbReference>
<keyword evidence="2" id="KW-0472">Membrane</keyword>
<feature type="compositionally biased region" description="Polar residues" evidence="1">
    <location>
        <begin position="1"/>
        <end position="18"/>
    </location>
</feature>
<feature type="transmembrane region" description="Helical" evidence="2">
    <location>
        <begin position="207"/>
        <end position="225"/>
    </location>
</feature>
<keyword evidence="2" id="KW-0812">Transmembrane</keyword>
<dbReference type="AlphaFoldDB" id="A0A9P8IF68"/>
<proteinExistence type="predicted"/>
<dbReference type="InterPro" id="IPR021514">
    <property type="entry name" value="DUF3176"/>
</dbReference>
<evidence type="ECO:0000313" key="3">
    <source>
        <dbReference type="EMBL" id="KAH0548667.1"/>
    </source>
</evidence>
<feature type="region of interest" description="Disordered" evidence="1">
    <location>
        <begin position="1"/>
        <end position="78"/>
    </location>
</feature>
<reference evidence="3" key="1">
    <citation type="submission" date="2021-03" db="EMBL/GenBank/DDBJ databases">
        <title>Comparative genomics and phylogenomic investigation of the class Geoglossomycetes provide insights into ecological specialization and systematics.</title>
        <authorList>
            <person name="Melie T."/>
            <person name="Pirro S."/>
            <person name="Miller A.N."/>
            <person name="Quandt A."/>
        </authorList>
    </citation>
    <scope>NUCLEOTIDE SEQUENCE</scope>
    <source>
        <strain evidence="3">CAQ_001_2017</strain>
    </source>
</reference>
<comment type="caution">
    <text evidence="3">The sequence shown here is derived from an EMBL/GenBank/DDBJ whole genome shotgun (WGS) entry which is preliminary data.</text>
</comment>
<dbReference type="Pfam" id="PF11374">
    <property type="entry name" value="DUF3176"/>
    <property type="match status" value="1"/>
</dbReference>
<dbReference type="EMBL" id="JAGHQM010002431">
    <property type="protein sequence ID" value="KAH0548667.1"/>
    <property type="molecule type" value="Genomic_DNA"/>
</dbReference>
<feature type="compositionally biased region" description="Low complexity" evidence="1">
    <location>
        <begin position="64"/>
        <end position="74"/>
    </location>
</feature>
<keyword evidence="4" id="KW-1185">Reference proteome</keyword>
<evidence type="ECO:0000256" key="2">
    <source>
        <dbReference type="SAM" id="Phobius"/>
    </source>
</evidence>
<gene>
    <name evidence="3" type="ORF">GP486_007789</name>
</gene>
<name>A0A9P8IF68_9PEZI</name>
<evidence type="ECO:0000313" key="4">
    <source>
        <dbReference type="Proteomes" id="UP000750711"/>
    </source>
</evidence>
<feature type="transmembrane region" description="Helical" evidence="2">
    <location>
        <begin position="99"/>
        <end position="118"/>
    </location>
</feature>
<dbReference type="PANTHER" id="PTHR35394">
    <property type="entry name" value="DUF3176 DOMAIN-CONTAINING PROTEIN"/>
    <property type="match status" value="1"/>
</dbReference>
<keyword evidence="2" id="KW-1133">Transmembrane helix</keyword>
<feature type="non-terminal residue" evidence="3">
    <location>
        <position position="269"/>
    </location>
</feature>
<protein>
    <submittedName>
        <fullName evidence="3">Uncharacterized protein</fullName>
    </submittedName>
</protein>
<evidence type="ECO:0000256" key="1">
    <source>
        <dbReference type="SAM" id="MobiDB-lite"/>
    </source>
</evidence>
<dbReference type="Proteomes" id="UP000750711">
    <property type="component" value="Unassembled WGS sequence"/>
</dbReference>
<sequence>MLTSHLQDSNQPESSSNFRRSDDEDIGRSAEGTNTTAPVMGISPEQAAAAFSHQPEGAAAEGQSPSSRRSNSNSHQFPETSQHIRSLCALLGGWRWELFTWFLGSVGFMLIIVLMGTFKDKPITMWKSKVQITAMVAALSQVAQSALIVSVSSCISQAKWIWVREDRRAIDLQRFDDASRGPDGSIRLLWHLIPWISNCSRQRRFQMVYIGVFATILMLAFPAFVQQSVSIKLREIPNLSAEITRSKGYQLKFDSDTNYRQDSQNNYVG</sequence>
<organism evidence="3 4">
    <name type="scientific">Trichoglossum hirsutum</name>
    <dbReference type="NCBI Taxonomy" id="265104"/>
    <lineage>
        <taxon>Eukaryota</taxon>
        <taxon>Fungi</taxon>
        <taxon>Dikarya</taxon>
        <taxon>Ascomycota</taxon>
        <taxon>Pezizomycotina</taxon>
        <taxon>Geoglossomycetes</taxon>
        <taxon>Geoglossales</taxon>
        <taxon>Geoglossaceae</taxon>
        <taxon>Trichoglossum</taxon>
    </lineage>
</organism>
<accession>A0A9P8IF68</accession>